<name>Q5FN92_GLUOX</name>
<feature type="compositionally biased region" description="Basic and acidic residues" evidence="1">
    <location>
        <begin position="1"/>
        <end position="12"/>
    </location>
</feature>
<reference evidence="2 3" key="1">
    <citation type="journal article" date="2005" name="Nat. Biotechnol.">
        <title>Complete genome sequence of the acetic acid bacterium Gluconobacter oxydans.</title>
        <authorList>
            <person name="Prust C."/>
            <person name="Hoffmeister M."/>
            <person name="Liesegang H."/>
            <person name="Wiezer A."/>
            <person name="Fricke W.F."/>
            <person name="Ehrenreich A."/>
            <person name="Gottschalk G."/>
            <person name="Deppenmeier U."/>
        </authorList>
    </citation>
    <scope>NUCLEOTIDE SEQUENCE [LARGE SCALE GENOMIC DNA]</scope>
    <source>
        <strain evidence="2 3">621H</strain>
    </source>
</reference>
<proteinExistence type="predicted"/>
<evidence type="ECO:0000313" key="3">
    <source>
        <dbReference type="Proteomes" id="UP000006375"/>
    </source>
</evidence>
<keyword evidence="3" id="KW-1185">Reference proteome</keyword>
<dbReference type="KEGG" id="gox:GOX2424"/>
<feature type="region of interest" description="Disordered" evidence="1">
    <location>
        <begin position="1"/>
        <end position="22"/>
    </location>
</feature>
<dbReference type="HOGENOM" id="CLU_1956500_0_0_5"/>
<dbReference type="Proteomes" id="UP000006375">
    <property type="component" value="Chromosome"/>
</dbReference>
<organism evidence="2 3">
    <name type="scientific">Gluconobacter oxydans (strain 621H)</name>
    <name type="common">Gluconobacter suboxydans</name>
    <dbReference type="NCBI Taxonomy" id="290633"/>
    <lineage>
        <taxon>Bacteria</taxon>
        <taxon>Pseudomonadati</taxon>
        <taxon>Pseudomonadota</taxon>
        <taxon>Alphaproteobacteria</taxon>
        <taxon>Acetobacterales</taxon>
        <taxon>Acetobacteraceae</taxon>
        <taxon>Gluconobacter</taxon>
    </lineage>
</organism>
<evidence type="ECO:0000256" key="1">
    <source>
        <dbReference type="SAM" id="MobiDB-lite"/>
    </source>
</evidence>
<accession>Q5FN92</accession>
<dbReference type="AlphaFoldDB" id="Q5FN92"/>
<dbReference type="EMBL" id="CP000009">
    <property type="protein sequence ID" value="AAW62155.1"/>
    <property type="molecule type" value="Genomic_DNA"/>
</dbReference>
<gene>
    <name evidence="2" type="ordered locus">GOX2424</name>
</gene>
<evidence type="ECO:0000313" key="2">
    <source>
        <dbReference type="EMBL" id="AAW62155.1"/>
    </source>
</evidence>
<sequence>MSLHIGPDRDQGRQNVGTEGRSHPEHGFLRLVAFGPFVLRGVELLFDRFQRGIRIRHRLHDAGDLPLDILNRRSKRLDLAFHLLTKLVMMILDLAQGGFQREKSIFYRSESISQVRIRGGFIGHAALQ</sequence>
<protein>
    <submittedName>
        <fullName evidence="2">Uncharacterized protein</fullName>
    </submittedName>
</protein>